<evidence type="ECO:0000256" key="1">
    <source>
        <dbReference type="ARBA" id="ARBA00000198"/>
    </source>
</evidence>
<comment type="pathway">
    <text evidence="9">Cofactor biosynthesis; tetrahydrofolate biosynthesis; 2-amino-4-hydroxy-6-hydroxymethyl-7,8-dihydropteridine diphosphate from 7,8-dihydroneopterin triphosphate: step 3/4.</text>
</comment>
<dbReference type="InterPro" id="IPR000550">
    <property type="entry name" value="Hppk"/>
</dbReference>
<comment type="function">
    <text evidence="9">Catalyzes the conversion of 7,8-dihydroneopterin to 6-hydroxymethyl-7,8-dihydropterin.</text>
</comment>
<dbReference type="InterPro" id="IPR006156">
    <property type="entry name" value="Dihydroneopterin_aldolase"/>
</dbReference>
<proteinExistence type="inferred from homology"/>
<keyword evidence="12" id="KW-1185">Reference proteome</keyword>
<dbReference type="Gene3D" id="3.30.1130.10">
    <property type="match status" value="1"/>
</dbReference>
<comment type="pathway">
    <text evidence="2">Cofactor biosynthesis; tetrahydrofolate biosynthesis; 2-amino-4-hydroxy-6-hydroxymethyl-7,8-dihydropteridine diphosphate from 7,8-dihydroneopterin triphosphate: step 4/4.</text>
</comment>
<dbReference type="SUPFAM" id="SSF55083">
    <property type="entry name" value="6-hydroxymethyl-7,8-dihydropterin pyrophosphokinase, HPPK"/>
    <property type="match status" value="1"/>
</dbReference>
<evidence type="ECO:0000256" key="2">
    <source>
        <dbReference type="ARBA" id="ARBA00005051"/>
    </source>
</evidence>
<feature type="domain" description="7,8-dihydro-6-hydroxymethylpterin-pyrophosphokinase" evidence="10">
    <location>
        <begin position="206"/>
        <end position="217"/>
    </location>
</feature>
<keyword evidence="4 11" id="KW-0808">Transferase</keyword>
<protein>
    <recommendedName>
        <fullName evidence="9">Bifunctional folate synthesis protein</fullName>
    </recommendedName>
    <domain>
        <recommendedName>
            <fullName evidence="9">Dihydroneopterin aldolase</fullName>
            <shortName evidence="9">DHNA</shortName>
            <ecNumber evidence="9">4.1.2.25</ecNumber>
        </recommendedName>
        <alternativeName>
            <fullName evidence="9">7,8-dihydroneopterin aldolase</fullName>
        </alternativeName>
    </domain>
    <domain>
        <recommendedName>
            <fullName evidence="9">2-amino-4-hydroxy-6-hydroxymethyldihydropteridine pyrophosphokinase</fullName>
            <ecNumber evidence="9">2.7.6.3</ecNumber>
        </recommendedName>
        <alternativeName>
            <fullName evidence="9">6-hydroxymethyl-7,8-dihydropterin pyrophosphokinase</fullName>
            <shortName evidence="9">PPPK</shortName>
        </alternativeName>
        <alternativeName>
            <fullName evidence="9">7,8-dihydro-6-hydroxymethylpterin pyrophosphokinase</fullName>
            <shortName evidence="9">HPPK</shortName>
        </alternativeName>
    </domain>
</protein>
<dbReference type="PROSITE" id="PS00794">
    <property type="entry name" value="HPPK"/>
    <property type="match status" value="1"/>
</dbReference>
<evidence type="ECO:0000256" key="8">
    <source>
        <dbReference type="ARBA" id="ARBA00022909"/>
    </source>
</evidence>
<evidence type="ECO:0000256" key="5">
    <source>
        <dbReference type="ARBA" id="ARBA00022741"/>
    </source>
</evidence>
<dbReference type="Gene3D" id="3.30.70.560">
    <property type="entry name" value="7,8-Dihydro-6-hydroxymethylpterin-pyrophosphokinase HPPK"/>
    <property type="match status" value="1"/>
</dbReference>
<dbReference type="CDD" id="cd00534">
    <property type="entry name" value="DHNA_DHNTPE"/>
    <property type="match status" value="1"/>
</dbReference>
<dbReference type="SUPFAM" id="SSF55620">
    <property type="entry name" value="Tetrahydrobiopterin biosynthesis enzymes-like"/>
    <property type="match status" value="1"/>
</dbReference>
<keyword evidence="5" id="KW-0547">Nucleotide-binding</keyword>
<dbReference type="GO" id="GO:0003848">
    <property type="term" value="F:2-amino-4-hydroxy-6-hydroxymethyldihydropteridine diphosphokinase activity"/>
    <property type="evidence" value="ECO:0007669"/>
    <property type="project" value="UniProtKB-EC"/>
</dbReference>
<evidence type="ECO:0000259" key="10">
    <source>
        <dbReference type="PROSITE" id="PS00794"/>
    </source>
</evidence>
<evidence type="ECO:0000313" key="11">
    <source>
        <dbReference type="EMBL" id="MEQ2556552.1"/>
    </source>
</evidence>
<dbReference type="CDD" id="cd00483">
    <property type="entry name" value="HPPK"/>
    <property type="match status" value="1"/>
</dbReference>
<evidence type="ECO:0000256" key="7">
    <source>
        <dbReference type="ARBA" id="ARBA00022840"/>
    </source>
</evidence>
<keyword evidence="7" id="KW-0067">ATP-binding</keyword>
<dbReference type="EC" id="4.1.2.25" evidence="9"/>
<keyword evidence="6" id="KW-0418">Kinase</keyword>
<comment type="similarity">
    <text evidence="9">Belongs to the DHNA family.</text>
</comment>
<dbReference type="NCBIfam" id="TIGR01498">
    <property type="entry name" value="folK"/>
    <property type="match status" value="1"/>
</dbReference>
<comment type="similarity">
    <text evidence="3">In the N-terminal section; belongs to the DHNA family.</text>
</comment>
<gene>
    <name evidence="11" type="primary">folK</name>
    <name evidence="11" type="ORF">WMO43_01475</name>
</gene>
<dbReference type="Proteomes" id="UP001454489">
    <property type="component" value="Unassembled WGS sequence"/>
</dbReference>
<dbReference type="EMBL" id="JBBMEX010000001">
    <property type="protein sequence ID" value="MEQ2556552.1"/>
    <property type="molecule type" value="Genomic_DNA"/>
</dbReference>
<keyword evidence="8 9" id="KW-0289">Folate biosynthesis</keyword>
<dbReference type="PANTHER" id="PTHR43071">
    <property type="entry name" value="2-AMINO-4-HYDROXY-6-HYDROXYMETHYLDIHYDROPTERIDINE PYROPHOSPHOKINASE"/>
    <property type="match status" value="1"/>
</dbReference>
<name>A0ABV1HBT5_9FIRM</name>
<dbReference type="EC" id="2.7.6.3" evidence="9"/>
<evidence type="ECO:0000256" key="6">
    <source>
        <dbReference type="ARBA" id="ARBA00022777"/>
    </source>
</evidence>
<dbReference type="Pfam" id="PF01288">
    <property type="entry name" value="HPPK"/>
    <property type="match status" value="1"/>
</dbReference>
<organism evidence="11 12">
    <name type="scientific">Maccoyibacter intestinihominis</name>
    <dbReference type="NCBI Taxonomy" id="3133499"/>
    <lineage>
        <taxon>Bacteria</taxon>
        <taxon>Bacillati</taxon>
        <taxon>Bacillota</taxon>
        <taxon>Clostridia</taxon>
        <taxon>Lachnospirales</taxon>
        <taxon>Lachnospiraceae</taxon>
        <taxon>Maccoyibacter</taxon>
    </lineage>
</organism>
<dbReference type="Pfam" id="PF02152">
    <property type="entry name" value="FolB"/>
    <property type="match status" value="1"/>
</dbReference>
<accession>A0ABV1HBT5</accession>
<dbReference type="NCBIfam" id="TIGR00526">
    <property type="entry name" value="folB_dom"/>
    <property type="match status" value="1"/>
</dbReference>
<comment type="catalytic activity">
    <reaction evidence="9">
        <text>7,8-dihydroneopterin = 6-hydroxymethyl-7,8-dihydropterin + glycolaldehyde</text>
        <dbReference type="Rhea" id="RHEA:10540"/>
        <dbReference type="ChEBI" id="CHEBI:17001"/>
        <dbReference type="ChEBI" id="CHEBI:17071"/>
        <dbReference type="ChEBI" id="CHEBI:44841"/>
        <dbReference type="EC" id="4.1.2.25"/>
    </reaction>
</comment>
<evidence type="ECO:0000256" key="3">
    <source>
        <dbReference type="ARBA" id="ARBA00009640"/>
    </source>
</evidence>
<keyword evidence="9" id="KW-0456">Lyase</keyword>
<dbReference type="InterPro" id="IPR043133">
    <property type="entry name" value="GTP-CH-I_C/QueF"/>
</dbReference>
<dbReference type="PANTHER" id="PTHR43071:SF1">
    <property type="entry name" value="2-AMINO-4-HYDROXY-6-HYDROXYMETHYLDIHYDROPTERIDINE PYROPHOSPHOKINASE"/>
    <property type="match status" value="1"/>
</dbReference>
<dbReference type="InterPro" id="IPR006157">
    <property type="entry name" value="FolB_dom"/>
</dbReference>
<dbReference type="NCBIfam" id="TIGR00525">
    <property type="entry name" value="folB"/>
    <property type="match status" value="1"/>
</dbReference>
<dbReference type="SMART" id="SM00905">
    <property type="entry name" value="FolB"/>
    <property type="match status" value="1"/>
</dbReference>
<dbReference type="InterPro" id="IPR035907">
    <property type="entry name" value="Hppk_sf"/>
</dbReference>
<dbReference type="RefSeq" id="WP_353529503.1">
    <property type="nucleotide sequence ID" value="NZ_JBBMEX010000001.1"/>
</dbReference>
<comment type="caution">
    <text evidence="11">The sequence shown here is derived from an EMBL/GenBank/DDBJ whole genome shotgun (WGS) entry which is preliminary data.</text>
</comment>
<evidence type="ECO:0000256" key="9">
    <source>
        <dbReference type="RuleBase" id="RU362079"/>
    </source>
</evidence>
<evidence type="ECO:0000256" key="4">
    <source>
        <dbReference type="ARBA" id="ARBA00022679"/>
    </source>
</evidence>
<evidence type="ECO:0000313" key="12">
    <source>
        <dbReference type="Proteomes" id="UP001454489"/>
    </source>
</evidence>
<comment type="catalytic activity">
    <reaction evidence="1">
        <text>6-hydroxymethyl-7,8-dihydropterin + ATP = (7,8-dihydropterin-6-yl)methyl diphosphate + AMP + H(+)</text>
        <dbReference type="Rhea" id="RHEA:11412"/>
        <dbReference type="ChEBI" id="CHEBI:15378"/>
        <dbReference type="ChEBI" id="CHEBI:30616"/>
        <dbReference type="ChEBI" id="CHEBI:44841"/>
        <dbReference type="ChEBI" id="CHEBI:72950"/>
        <dbReference type="ChEBI" id="CHEBI:456215"/>
        <dbReference type="EC" id="2.7.6.3"/>
    </reaction>
</comment>
<reference evidence="11 12" key="1">
    <citation type="submission" date="2024-03" db="EMBL/GenBank/DDBJ databases">
        <title>Human intestinal bacterial collection.</title>
        <authorList>
            <person name="Pauvert C."/>
            <person name="Hitch T.C.A."/>
            <person name="Clavel T."/>
        </authorList>
    </citation>
    <scope>NUCLEOTIDE SEQUENCE [LARGE SCALE GENOMIC DNA]</scope>
    <source>
        <strain evidence="11 12">CLA-AA-H185</strain>
    </source>
</reference>
<sequence>MDKIKIQNLEVFANHGVFLEETKLGQKFLVSAVLYTDTKAAGMTDDLTKSIHYGEVSHFITDFMKKNTYQLIESAAEQLAQAMLLTIPNLKKVLLEIKKPWAPIGLPLESVSVEIERGWHEVYLSFGSNMGDREAYIKTALDALEHIRGCRLRQVSELLVTKPYGGVEQEDFLNGCLELETLLTPQELLEELHRIEQEAGRERKIHWGPRTLDLDILFYDKELIETEDLIIPHVDLENRYFVLKPLAEIAPNFRHPILKKTVTQMLEAVKEEA</sequence>